<protein>
    <submittedName>
        <fullName evidence="1">Uncharacterized protein</fullName>
    </submittedName>
</protein>
<reference evidence="1 2" key="1">
    <citation type="submission" date="2021-03" db="EMBL/GenBank/DDBJ databases">
        <title>Complete genome sequence of Streptomyces cyanogenus S136, producer of anticancer angucycline landomycin A.</title>
        <authorList>
            <person name="Hrab P."/>
            <person name="Ruckert C."/>
            <person name="Busche T."/>
            <person name="Ostash I."/>
            <person name="Kalinowski J."/>
            <person name="Fedorenko V."/>
            <person name="Yushchuk O."/>
            <person name="Ostash B."/>
        </authorList>
    </citation>
    <scope>NUCLEOTIDE SEQUENCE [LARGE SCALE GENOMIC DNA]</scope>
    <source>
        <strain evidence="1 2">S136</strain>
    </source>
</reference>
<proteinExistence type="predicted"/>
<evidence type="ECO:0000313" key="1">
    <source>
        <dbReference type="EMBL" id="QTE01684.1"/>
    </source>
</evidence>
<accession>A0ABX7U154</accession>
<dbReference type="EMBL" id="CP071839">
    <property type="protein sequence ID" value="QTE01684.1"/>
    <property type="molecule type" value="Genomic_DNA"/>
</dbReference>
<keyword evidence="2" id="KW-1185">Reference proteome</keyword>
<name>A0ABX7U154_STRCY</name>
<gene>
    <name evidence="1" type="ORF">S1361_30420</name>
</gene>
<evidence type="ECO:0000313" key="2">
    <source>
        <dbReference type="Proteomes" id="UP000663908"/>
    </source>
</evidence>
<sequence length="76" mass="8158">MAVEDTRLRLRLRRTGGRQARPSRHPALLPVAFAAEPASAQPAGGSSPSEPDRCTPLVRWSLWPGGALFPRGFGVP</sequence>
<organism evidence="1 2">
    <name type="scientific">Streptomyces cyanogenus</name>
    <dbReference type="NCBI Taxonomy" id="80860"/>
    <lineage>
        <taxon>Bacteria</taxon>
        <taxon>Bacillati</taxon>
        <taxon>Actinomycetota</taxon>
        <taxon>Actinomycetes</taxon>
        <taxon>Kitasatosporales</taxon>
        <taxon>Streptomycetaceae</taxon>
        <taxon>Streptomyces</taxon>
    </lineage>
</organism>
<dbReference type="Proteomes" id="UP000663908">
    <property type="component" value="Chromosome"/>
</dbReference>